<evidence type="ECO:0000256" key="1">
    <source>
        <dbReference type="SAM" id="MobiDB-lite"/>
    </source>
</evidence>
<name>A0AAX6N0P9_9PEZI</name>
<dbReference type="Proteomes" id="UP001369815">
    <property type="component" value="Unassembled WGS sequence"/>
</dbReference>
<organism evidence="2 3">
    <name type="scientific">Daldinia eschscholtzii</name>
    <dbReference type="NCBI Taxonomy" id="292717"/>
    <lineage>
        <taxon>Eukaryota</taxon>
        <taxon>Fungi</taxon>
        <taxon>Dikarya</taxon>
        <taxon>Ascomycota</taxon>
        <taxon>Pezizomycotina</taxon>
        <taxon>Sordariomycetes</taxon>
        <taxon>Xylariomycetidae</taxon>
        <taxon>Xylariales</taxon>
        <taxon>Hypoxylaceae</taxon>
        <taxon>Daldinia</taxon>
    </lineage>
</organism>
<gene>
    <name evidence="2" type="ORF">Daesc_001145</name>
</gene>
<protein>
    <recommendedName>
        <fullName evidence="4">F-box domain-containing protein</fullName>
    </recommendedName>
</protein>
<keyword evidence="3" id="KW-1185">Reference proteome</keyword>
<dbReference type="EMBL" id="JBANMG010000001">
    <property type="protein sequence ID" value="KAK6958346.1"/>
    <property type="molecule type" value="Genomic_DNA"/>
</dbReference>
<reference evidence="2 3" key="1">
    <citation type="journal article" date="2024" name="Front Chem Biol">
        <title>Unveiling the potential of Daldinia eschscholtzii MFLUCC 19-0629 through bioactivity and bioinformatics studies for enhanced sustainable agriculture production.</title>
        <authorList>
            <person name="Brooks S."/>
            <person name="Weaver J.A."/>
            <person name="Klomchit A."/>
            <person name="Alharthi S.A."/>
            <person name="Onlamun T."/>
            <person name="Nurani R."/>
            <person name="Vong T.K."/>
            <person name="Alberti F."/>
            <person name="Greco C."/>
        </authorList>
    </citation>
    <scope>NUCLEOTIDE SEQUENCE [LARGE SCALE GENOMIC DNA]</scope>
    <source>
        <strain evidence="2">MFLUCC 19-0629</strain>
    </source>
</reference>
<proteinExistence type="predicted"/>
<dbReference type="AlphaFoldDB" id="A0AAX6N0P9"/>
<feature type="region of interest" description="Disordered" evidence="1">
    <location>
        <begin position="1"/>
        <end position="40"/>
    </location>
</feature>
<evidence type="ECO:0008006" key="4">
    <source>
        <dbReference type="Google" id="ProtNLM"/>
    </source>
</evidence>
<accession>A0AAX6N0P9</accession>
<comment type="caution">
    <text evidence="2">The sequence shown here is derived from an EMBL/GenBank/DDBJ whole genome shotgun (WGS) entry which is preliminary data.</text>
</comment>
<evidence type="ECO:0000313" key="3">
    <source>
        <dbReference type="Proteomes" id="UP001369815"/>
    </source>
</evidence>
<evidence type="ECO:0000313" key="2">
    <source>
        <dbReference type="EMBL" id="KAK6958346.1"/>
    </source>
</evidence>
<sequence>MARERVLNAQGKDRGGLESEPKSPKRKLDTPEENPEEKKMRMMEAKPTANISLPPEILSKVLSKTLHSRTRCALDLLVPDWEICEPSDPFPANTLDPTRVVTYTRGTGGKFGSLLTSLEHGGDDHIFLPLKSFDDRTLAINKFCRDEVFRACLLEGTQVFELAADDLPHNVAEESFLKDPEAAFPIRGKHSRAILPYDDELPGTDKRTMPSGSPFLFKLLRHIVVRSPLTLLYVRACTMVGRGVQIDNANLEALDWIIDLDRGSPIWLSWSKMPMLESVLLDLRIYSHDLNTQRKCIGKGEIIRRAQEMGRWLQLKLLVIAGLKSYSFDTSYETYSAELIEEVDEIDGEPNWIKIFSPALRPGGRLILVDKLTDRTTKFFFLNR</sequence>